<accession>A0A1M6XNP6</accession>
<dbReference type="AlphaFoldDB" id="A0A1M6XNP6"/>
<dbReference type="EMBL" id="FRAH01000064">
    <property type="protein sequence ID" value="SHL07479.1"/>
    <property type="molecule type" value="Genomic_DNA"/>
</dbReference>
<reference evidence="1 2" key="1">
    <citation type="submission" date="2016-11" db="EMBL/GenBank/DDBJ databases">
        <authorList>
            <person name="Jaros S."/>
            <person name="Januszkiewicz K."/>
            <person name="Wedrychowicz H."/>
        </authorList>
    </citation>
    <scope>NUCLEOTIDE SEQUENCE [LARGE SCALE GENOMIC DNA]</scope>
    <source>
        <strain evidence="1 2">DSM 14214</strain>
    </source>
</reference>
<dbReference type="Proteomes" id="UP000183975">
    <property type="component" value="Unassembled WGS sequence"/>
</dbReference>
<proteinExistence type="predicted"/>
<evidence type="ECO:0000313" key="1">
    <source>
        <dbReference type="EMBL" id="SHL07479.1"/>
    </source>
</evidence>
<keyword evidence="2" id="KW-1185">Reference proteome</keyword>
<protein>
    <submittedName>
        <fullName evidence="1">Uncharacterized protein</fullName>
    </submittedName>
</protein>
<organism evidence="1 2">
    <name type="scientific">Anaerotignum lactatifermentans DSM 14214</name>
    <dbReference type="NCBI Taxonomy" id="1121323"/>
    <lineage>
        <taxon>Bacteria</taxon>
        <taxon>Bacillati</taxon>
        <taxon>Bacillota</taxon>
        <taxon>Clostridia</taxon>
        <taxon>Lachnospirales</taxon>
        <taxon>Anaerotignaceae</taxon>
        <taxon>Anaerotignum</taxon>
    </lineage>
</organism>
<name>A0A1M6XNP6_9FIRM</name>
<gene>
    <name evidence="1" type="ORF">SAMN02745138_02828</name>
</gene>
<evidence type="ECO:0000313" key="2">
    <source>
        <dbReference type="Proteomes" id="UP000183975"/>
    </source>
</evidence>
<sequence length="217" mass="26116">MMRKLTNLFQKKQKQEKLPEDIFFSPRCVYYESDMDGINSGQVQVFTLYPSLYMEESDDDFWKLCNGILHGLLQNRNVLIAVKIIDSSPETKKTVLRKLTEWKHTNQEAVILEYDEGYDILCRADKIIFDFKQVEEECMALCDYKIYGYSKKMECLYQEQAKQLITQYQYDIYLYYHKYPDYLEIRVKNNQKIKDLLDVIGWVCKENQRRLFVEYEG</sequence>